<dbReference type="InterPro" id="IPR036249">
    <property type="entry name" value="Thioredoxin-like_sf"/>
</dbReference>
<dbReference type="AlphaFoldDB" id="A0A366D0R9"/>
<organism evidence="2 3">
    <name type="scientific">Nocardia puris</name>
    <dbReference type="NCBI Taxonomy" id="208602"/>
    <lineage>
        <taxon>Bacteria</taxon>
        <taxon>Bacillati</taxon>
        <taxon>Actinomycetota</taxon>
        <taxon>Actinomycetes</taxon>
        <taxon>Mycobacteriales</taxon>
        <taxon>Nocardiaceae</taxon>
        <taxon>Nocardia</taxon>
    </lineage>
</organism>
<dbReference type="Proteomes" id="UP000252586">
    <property type="component" value="Unassembled WGS sequence"/>
</dbReference>
<dbReference type="OrthoDB" id="9809746at2"/>
<accession>A0A366D0R9</accession>
<dbReference type="CDD" id="cd02969">
    <property type="entry name" value="PRX_like1"/>
    <property type="match status" value="1"/>
</dbReference>
<dbReference type="Gene3D" id="3.40.30.10">
    <property type="entry name" value="Glutaredoxin"/>
    <property type="match status" value="1"/>
</dbReference>
<dbReference type="EMBL" id="QNRE01000018">
    <property type="protein sequence ID" value="RBO83631.1"/>
    <property type="molecule type" value="Genomic_DNA"/>
</dbReference>
<sequence length="181" mass="19224">MALESLMIPLGTPAPEFALPDLDGRVHRRADYADGPGLLVIFACNHCPYVKHVEAELGAVVRDSDIPTFAICSNDATAYPDDGPEGLRAQTKRADWTFPYLIDASQEVGRAFGAACTPDFFLYGSGLTLAYRGAFDESTPGNGKPVTGGELRAALAAVRAGAAVPEPHRPSMGCSIKWRDG</sequence>
<dbReference type="Pfam" id="PF00578">
    <property type="entry name" value="AhpC-TSA"/>
    <property type="match status" value="1"/>
</dbReference>
<dbReference type="SUPFAM" id="SSF52833">
    <property type="entry name" value="Thioredoxin-like"/>
    <property type="match status" value="1"/>
</dbReference>
<dbReference type="GO" id="GO:0016209">
    <property type="term" value="F:antioxidant activity"/>
    <property type="evidence" value="ECO:0007669"/>
    <property type="project" value="InterPro"/>
</dbReference>
<evidence type="ECO:0000313" key="2">
    <source>
        <dbReference type="EMBL" id="RBO83631.1"/>
    </source>
</evidence>
<protein>
    <submittedName>
        <fullName evidence="2">Peroxiredoxin</fullName>
    </submittedName>
</protein>
<reference evidence="2 3" key="1">
    <citation type="submission" date="2018-06" db="EMBL/GenBank/DDBJ databases">
        <title>Genomic Encyclopedia of Type Strains, Phase IV (KMG-IV): sequencing the most valuable type-strain genomes for metagenomic binning, comparative biology and taxonomic classification.</title>
        <authorList>
            <person name="Goeker M."/>
        </authorList>
    </citation>
    <scope>NUCLEOTIDE SEQUENCE [LARGE SCALE GENOMIC DNA]</scope>
    <source>
        <strain evidence="2 3">DSM 44599</strain>
    </source>
</reference>
<dbReference type="InterPro" id="IPR013766">
    <property type="entry name" value="Thioredoxin_domain"/>
</dbReference>
<evidence type="ECO:0000259" key="1">
    <source>
        <dbReference type="PROSITE" id="PS51352"/>
    </source>
</evidence>
<keyword evidence="3" id="KW-1185">Reference proteome</keyword>
<comment type="caution">
    <text evidence="2">The sequence shown here is derived from an EMBL/GenBank/DDBJ whole genome shotgun (WGS) entry which is preliminary data.</text>
</comment>
<dbReference type="PANTHER" id="PTHR43640">
    <property type="entry name" value="OS07G0260300 PROTEIN"/>
    <property type="match status" value="1"/>
</dbReference>
<dbReference type="PROSITE" id="PS51352">
    <property type="entry name" value="THIOREDOXIN_2"/>
    <property type="match status" value="1"/>
</dbReference>
<dbReference type="GO" id="GO:0016491">
    <property type="term" value="F:oxidoreductase activity"/>
    <property type="evidence" value="ECO:0007669"/>
    <property type="project" value="InterPro"/>
</dbReference>
<gene>
    <name evidence="2" type="ORF">DFR74_11855</name>
</gene>
<dbReference type="PANTHER" id="PTHR43640:SF1">
    <property type="entry name" value="THIOREDOXIN-DEPENDENT PEROXIREDOXIN"/>
    <property type="match status" value="1"/>
</dbReference>
<dbReference type="RefSeq" id="WP_067510867.1">
    <property type="nucleotide sequence ID" value="NZ_CP107943.1"/>
</dbReference>
<dbReference type="InterPro" id="IPR047262">
    <property type="entry name" value="PRX-like1"/>
</dbReference>
<proteinExistence type="predicted"/>
<dbReference type="InterPro" id="IPR000866">
    <property type="entry name" value="AhpC/TSA"/>
</dbReference>
<dbReference type="STRING" id="1210090.GCA_001613185_04162"/>
<feature type="domain" description="Thioredoxin" evidence="1">
    <location>
        <begin position="8"/>
        <end position="160"/>
    </location>
</feature>
<name>A0A366D0R9_9NOCA</name>
<evidence type="ECO:0000313" key="3">
    <source>
        <dbReference type="Proteomes" id="UP000252586"/>
    </source>
</evidence>